<name>A0A5S4VUY2_9BRAD</name>
<dbReference type="EMBL" id="VSSR01000135">
    <property type="protein sequence ID" value="TYL70434.1"/>
    <property type="molecule type" value="Genomic_DNA"/>
</dbReference>
<dbReference type="Proteomes" id="UP000324853">
    <property type="component" value="Unassembled WGS sequence"/>
</dbReference>
<dbReference type="RefSeq" id="WP_148756663.1">
    <property type="nucleotide sequence ID" value="NZ_VSSR01000135.1"/>
</dbReference>
<dbReference type="AlphaFoldDB" id="A0A5S4VUY2"/>
<dbReference type="Gene3D" id="3.30.70.100">
    <property type="match status" value="1"/>
</dbReference>
<dbReference type="InterPro" id="IPR013097">
    <property type="entry name" value="Dabb"/>
</dbReference>
<comment type="caution">
    <text evidence="2">The sequence shown here is derived from an EMBL/GenBank/DDBJ whole genome shotgun (WGS) entry which is preliminary data.</text>
</comment>
<dbReference type="PROSITE" id="PS51502">
    <property type="entry name" value="S_R_A_B_BARREL"/>
    <property type="match status" value="1"/>
</dbReference>
<evidence type="ECO:0000313" key="2">
    <source>
        <dbReference type="EMBL" id="TYL70434.1"/>
    </source>
</evidence>
<feature type="domain" description="Stress-response A/B barrel" evidence="1">
    <location>
        <begin position="2"/>
        <end position="84"/>
    </location>
</feature>
<gene>
    <name evidence="2" type="ORF">FXB38_41675</name>
</gene>
<proteinExistence type="predicted"/>
<protein>
    <submittedName>
        <fullName evidence="2">Dabb family protein</fullName>
    </submittedName>
</protein>
<sequence>MIRHIVFLTAKKKANIDQIVEGLSVLTAIPHARRIEIARNCNTDQLGNDVDVVVYGEFDNETALAAYKAHELYQESIKRVRPLR</sequence>
<reference evidence="2 3" key="1">
    <citation type="submission" date="2019-08" db="EMBL/GenBank/DDBJ databases">
        <title>Bradyrhizobium hipponensis sp. nov., a rhizobium isolated from a Lupinus angustifolius root nodule in Tunisia.</title>
        <authorList>
            <person name="Off K."/>
            <person name="Rejili M."/>
            <person name="Mars M."/>
            <person name="Brachmann A."/>
            <person name="Marin M."/>
        </authorList>
    </citation>
    <scope>NUCLEOTIDE SEQUENCE [LARGE SCALE GENOMIC DNA]</scope>
    <source>
        <strain evidence="2 3">CTAW11</strain>
    </source>
</reference>
<dbReference type="SMART" id="SM00886">
    <property type="entry name" value="Dabb"/>
    <property type="match status" value="1"/>
</dbReference>
<evidence type="ECO:0000259" key="1">
    <source>
        <dbReference type="PROSITE" id="PS51502"/>
    </source>
</evidence>
<dbReference type="SUPFAM" id="SSF54909">
    <property type="entry name" value="Dimeric alpha+beta barrel"/>
    <property type="match status" value="1"/>
</dbReference>
<dbReference type="OrthoDB" id="9813140at2"/>
<accession>A0A5S4VUY2</accession>
<evidence type="ECO:0000313" key="3">
    <source>
        <dbReference type="Proteomes" id="UP000324853"/>
    </source>
</evidence>
<organism evidence="2 3">
    <name type="scientific">Bradyrhizobium cytisi</name>
    <dbReference type="NCBI Taxonomy" id="515489"/>
    <lineage>
        <taxon>Bacteria</taxon>
        <taxon>Pseudomonadati</taxon>
        <taxon>Pseudomonadota</taxon>
        <taxon>Alphaproteobacteria</taxon>
        <taxon>Hyphomicrobiales</taxon>
        <taxon>Nitrobacteraceae</taxon>
        <taxon>Bradyrhizobium</taxon>
    </lineage>
</organism>
<dbReference type="Pfam" id="PF07876">
    <property type="entry name" value="Dabb"/>
    <property type="match status" value="1"/>
</dbReference>
<dbReference type="InterPro" id="IPR011008">
    <property type="entry name" value="Dimeric_a/b-barrel"/>
</dbReference>
<keyword evidence="3" id="KW-1185">Reference proteome</keyword>